<gene>
    <name evidence="8" type="ORF">C1S65_05955</name>
</gene>
<dbReference type="GO" id="GO:0098046">
    <property type="term" value="C:type V protein secretion system complex"/>
    <property type="evidence" value="ECO:0007669"/>
    <property type="project" value="TreeGrafter"/>
</dbReference>
<dbReference type="AlphaFoldDB" id="A0AAD0L516"/>
<keyword evidence="4" id="KW-0732">Signal</keyword>
<dbReference type="GO" id="GO:0008320">
    <property type="term" value="F:protein transmembrane transporter activity"/>
    <property type="evidence" value="ECO:0007669"/>
    <property type="project" value="TreeGrafter"/>
</dbReference>
<dbReference type="Proteomes" id="UP000251617">
    <property type="component" value="Chromosome"/>
</dbReference>
<feature type="chain" id="PRO_5042128737" evidence="4">
    <location>
        <begin position="29"/>
        <end position="553"/>
    </location>
</feature>
<dbReference type="Pfam" id="PF17287">
    <property type="entry name" value="POTRA_3"/>
    <property type="match status" value="1"/>
</dbReference>
<organism evidence="8 9">
    <name type="scientific">Pseudomonas putida</name>
    <name type="common">Arthrobacter siderocapsulatus</name>
    <dbReference type="NCBI Taxonomy" id="303"/>
    <lineage>
        <taxon>Bacteria</taxon>
        <taxon>Pseudomonadati</taxon>
        <taxon>Pseudomonadota</taxon>
        <taxon>Gammaproteobacteria</taxon>
        <taxon>Pseudomonadales</taxon>
        <taxon>Pseudomonadaceae</taxon>
        <taxon>Pseudomonas</taxon>
    </lineage>
</organism>
<dbReference type="EMBL" id="CP030750">
    <property type="protein sequence ID" value="AXA23684.1"/>
    <property type="molecule type" value="Genomic_DNA"/>
</dbReference>
<evidence type="ECO:0000313" key="9">
    <source>
        <dbReference type="Proteomes" id="UP000251617"/>
    </source>
</evidence>
<feature type="domain" description="Haemolysin activator HlyB C-terminal" evidence="5">
    <location>
        <begin position="211"/>
        <end position="513"/>
    </location>
</feature>
<accession>A0AAD0L516</accession>
<dbReference type="RefSeq" id="WP_112897564.1">
    <property type="nucleotide sequence ID" value="NZ_CP030750.1"/>
</dbReference>
<dbReference type="Pfam" id="PF08479">
    <property type="entry name" value="POTRA_2"/>
    <property type="match status" value="1"/>
</dbReference>
<dbReference type="InterPro" id="IPR035251">
    <property type="entry name" value="ShlB_POTRA"/>
</dbReference>
<protein>
    <submittedName>
        <fullName evidence="8">ShlB/FhaC/HecB family hemolysin secretion/activation protein</fullName>
    </submittedName>
</protein>
<evidence type="ECO:0000259" key="6">
    <source>
        <dbReference type="Pfam" id="PF08479"/>
    </source>
</evidence>
<dbReference type="PANTHER" id="PTHR34597:SF3">
    <property type="entry name" value="OUTER MEMBRANE TRANSPORTER CDIB"/>
    <property type="match status" value="1"/>
</dbReference>
<dbReference type="Gene3D" id="3.10.20.310">
    <property type="entry name" value="membrane protein fhac"/>
    <property type="match status" value="1"/>
</dbReference>
<feature type="signal peptide" evidence="4">
    <location>
        <begin position="1"/>
        <end position="28"/>
    </location>
</feature>
<proteinExistence type="predicted"/>
<evidence type="ECO:0000259" key="7">
    <source>
        <dbReference type="Pfam" id="PF17287"/>
    </source>
</evidence>
<sequence>MANTPFPAICRSITRALLALLTSSVALAADPASEQLRDQQRELQHLQQQQRLEQWQRRSAPQTLERQAPSATPAEQCWPVSGLRLSGNRRVTNTALEQSLRPLLHGCMGPADINRLLLAITERYVQAGYPASRPYLARQPGAGMPLDIVIIEGFVESIALDNALPLSLASAFPGMLGQPLHLPDLEQGLDQLNRLRAYDLGANVRPGDLPGGTHIQIEPRHVSSRWHLDSRLDNRGSALTGRHRLSLTLGLDSPLSLNDDLRVSLLSTVFDTPGRSQGASLYYSLPYGPWTFALNASQLQYRAPLPGSQLGSHGNSSLQGLSVERMLWRNQQGMLNASLRLDHKRVATWFGPLKVAQQSPVLTTLEAGINLFWLEAGLWNAYLGIAQGVDWLGADREPLGHKSAEPGFRKYRATLLYLNQGKWRWQSELNLQYSPDRLPAIEQLALSDDLAVRGFRQHSVSGASGAVWRNTLSRPLSVALPLEIRPHLGLDLGWTRFDHGSSPQRMVGATLGVMLSTPSQRLRLDYQRALSSSDLPRGSLEPGVWVLEWNLSI</sequence>
<reference evidence="8 9" key="1">
    <citation type="submission" date="2018-06" db="EMBL/GenBank/DDBJ databases">
        <title>The genome of Pseudomonas putida NX-1, a lignin degrader.</title>
        <authorList>
            <person name="Xu Z."/>
        </authorList>
    </citation>
    <scope>NUCLEOTIDE SEQUENCE [LARGE SCALE GENOMIC DNA]</scope>
    <source>
        <strain evidence="8 9">NX-1</strain>
    </source>
</reference>
<dbReference type="Gene3D" id="2.40.160.50">
    <property type="entry name" value="membrane protein fhac: a member of the omp85/tpsb transporter family"/>
    <property type="match status" value="1"/>
</dbReference>
<feature type="domain" description="ShlB POTRA" evidence="7">
    <location>
        <begin position="155"/>
        <end position="205"/>
    </location>
</feature>
<evidence type="ECO:0000259" key="5">
    <source>
        <dbReference type="Pfam" id="PF03865"/>
    </source>
</evidence>
<name>A0AAD0L516_PSEPU</name>
<evidence type="ECO:0000256" key="2">
    <source>
        <dbReference type="ARBA" id="ARBA00022692"/>
    </source>
</evidence>
<dbReference type="GO" id="GO:0046819">
    <property type="term" value="P:protein secretion by the type V secretion system"/>
    <property type="evidence" value="ECO:0007669"/>
    <property type="project" value="TreeGrafter"/>
</dbReference>
<dbReference type="InterPro" id="IPR013686">
    <property type="entry name" value="Polypept-transport_assoc_ShlB"/>
</dbReference>
<evidence type="ECO:0000256" key="3">
    <source>
        <dbReference type="ARBA" id="ARBA00023237"/>
    </source>
</evidence>
<dbReference type="InterPro" id="IPR027282">
    <property type="entry name" value="TPS"/>
</dbReference>
<evidence type="ECO:0000256" key="4">
    <source>
        <dbReference type="SAM" id="SignalP"/>
    </source>
</evidence>
<keyword evidence="3" id="KW-0998">Cell outer membrane</keyword>
<dbReference type="InterPro" id="IPR005565">
    <property type="entry name" value="Hemolysn_activator_HlyB_C"/>
</dbReference>
<dbReference type="PANTHER" id="PTHR34597">
    <property type="entry name" value="SLR1661 PROTEIN"/>
    <property type="match status" value="1"/>
</dbReference>
<evidence type="ECO:0000313" key="8">
    <source>
        <dbReference type="EMBL" id="AXA23684.1"/>
    </source>
</evidence>
<keyword evidence="1" id="KW-0472">Membrane</keyword>
<keyword evidence="1" id="KW-1134">Transmembrane beta strand</keyword>
<feature type="domain" description="Polypeptide-transport-associated ShlB-type" evidence="6">
    <location>
        <begin position="78"/>
        <end position="153"/>
    </location>
</feature>
<dbReference type="Pfam" id="PF03865">
    <property type="entry name" value="ShlB"/>
    <property type="match status" value="1"/>
</dbReference>
<evidence type="ECO:0000256" key="1">
    <source>
        <dbReference type="ARBA" id="ARBA00022452"/>
    </source>
</evidence>
<dbReference type="PIRSF" id="PIRSF029745">
    <property type="entry name" value="FhaC"/>
    <property type="match status" value="1"/>
</dbReference>
<dbReference type="InterPro" id="IPR051544">
    <property type="entry name" value="TPS_OM_transporter"/>
</dbReference>
<keyword evidence="2" id="KW-0812">Transmembrane</keyword>